<dbReference type="CDD" id="cd14066">
    <property type="entry name" value="STKc_IRAK"/>
    <property type="match status" value="1"/>
</dbReference>
<dbReference type="InterPro" id="IPR000719">
    <property type="entry name" value="Prot_kinase_dom"/>
</dbReference>
<evidence type="ECO:0000256" key="5">
    <source>
        <dbReference type="ARBA" id="ARBA00022679"/>
    </source>
</evidence>
<dbReference type="EMBL" id="JABFUD020000017">
    <property type="protein sequence ID" value="KAI5067799.1"/>
    <property type="molecule type" value="Genomic_DNA"/>
</dbReference>
<dbReference type="GO" id="GO:0004674">
    <property type="term" value="F:protein serine/threonine kinase activity"/>
    <property type="evidence" value="ECO:0007669"/>
    <property type="project" value="UniProtKB-KW"/>
</dbReference>
<comment type="subcellular location">
    <subcellularLocation>
        <location evidence="1">Cell membrane</location>
        <topology evidence="1">Single-pass type I membrane protein</topology>
    </subcellularLocation>
</comment>
<feature type="region of interest" description="Disordered" evidence="18">
    <location>
        <begin position="854"/>
        <end position="877"/>
    </location>
</feature>
<dbReference type="InterPro" id="IPR024788">
    <property type="entry name" value="Malectin-like_Carb-bd_dom"/>
</dbReference>
<evidence type="ECO:0000256" key="10">
    <source>
        <dbReference type="ARBA" id="ARBA00022840"/>
    </source>
</evidence>
<feature type="compositionally biased region" description="Polar residues" evidence="18">
    <location>
        <begin position="487"/>
        <end position="511"/>
    </location>
</feature>
<evidence type="ECO:0000259" key="21">
    <source>
        <dbReference type="PROSITE" id="PS50011"/>
    </source>
</evidence>
<protein>
    <recommendedName>
        <fullName evidence="2">non-specific serine/threonine protein kinase</fullName>
        <ecNumber evidence="2">2.7.11.1</ecNumber>
    </recommendedName>
</protein>
<evidence type="ECO:0000256" key="18">
    <source>
        <dbReference type="SAM" id="MobiDB-lite"/>
    </source>
</evidence>
<reference evidence="22" key="1">
    <citation type="submission" date="2021-01" db="EMBL/GenBank/DDBJ databases">
        <title>Adiantum capillus-veneris genome.</title>
        <authorList>
            <person name="Fang Y."/>
            <person name="Liao Q."/>
        </authorList>
    </citation>
    <scope>NUCLEOTIDE SEQUENCE</scope>
    <source>
        <strain evidence="22">H3</strain>
        <tissue evidence="22">Leaf</tissue>
    </source>
</reference>
<dbReference type="InterPro" id="IPR017441">
    <property type="entry name" value="Protein_kinase_ATP_BS"/>
</dbReference>
<keyword evidence="9" id="KW-0418">Kinase</keyword>
<evidence type="ECO:0000256" key="3">
    <source>
        <dbReference type="ARBA" id="ARBA00022475"/>
    </source>
</evidence>
<keyword evidence="13" id="KW-0325">Glycoprotein</keyword>
<dbReference type="PROSITE" id="PS00107">
    <property type="entry name" value="PROTEIN_KINASE_ATP"/>
    <property type="match status" value="1"/>
</dbReference>
<evidence type="ECO:0000256" key="15">
    <source>
        <dbReference type="ARBA" id="ARBA00047899"/>
    </source>
</evidence>
<dbReference type="FunFam" id="2.60.120.430:FF:000003">
    <property type="entry name" value="FERONIA receptor-like kinase"/>
    <property type="match status" value="1"/>
</dbReference>
<dbReference type="Pfam" id="PF12819">
    <property type="entry name" value="Malectin_like"/>
    <property type="match status" value="1"/>
</dbReference>
<feature type="signal peptide" evidence="20">
    <location>
        <begin position="1"/>
        <end position="27"/>
    </location>
</feature>
<dbReference type="InterPro" id="IPR008271">
    <property type="entry name" value="Ser/Thr_kinase_AS"/>
</dbReference>
<dbReference type="FunFam" id="2.60.120.430:FF:000007">
    <property type="entry name" value="FERONIA receptor-like kinase"/>
    <property type="match status" value="1"/>
</dbReference>
<keyword evidence="23" id="KW-1185">Reference proteome</keyword>
<evidence type="ECO:0000256" key="7">
    <source>
        <dbReference type="ARBA" id="ARBA00022729"/>
    </source>
</evidence>
<keyword evidence="5" id="KW-0808">Transferase</keyword>
<dbReference type="PANTHER" id="PTHR47989">
    <property type="entry name" value="OS01G0750732 PROTEIN"/>
    <property type="match status" value="1"/>
</dbReference>
<dbReference type="PANTHER" id="PTHR47989:SF62">
    <property type="entry name" value="OS05G0423500 PROTEIN"/>
    <property type="match status" value="1"/>
</dbReference>
<keyword evidence="4" id="KW-0723">Serine/threonine-protein kinase</keyword>
<evidence type="ECO:0000256" key="4">
    <source>
        <dbReference type="ARBA" id="ARBA00022527"/>
    </source>
</evidence>
<evidence type="ECO:0000256" key="9">
    <source>
        <dbReference type="ARBA" id="ARBA00022777"/>
    </source>
</evidence>
<keyword evidence="14" id="KW-0278">Fertilization</keyword>
<feature type="binding site" evidence="17">
    <location>
        <position position="561"/>
    </location>
    <ligand>
        <name>ATP</name>
        <dbReference type="ChEBI" id="CHEBI:30616"/>
    </ligand>
</feature>
<comment type="caution">
    <text evidence="22">The sequence shown here is derived from an EMBL/GenBank/DDBJ whole genome shotgun (WGS) entry which is preliminary data.</text>
</comment>
<evidence type="ECO:0000256" key="8">
    <source>
        <dbReference type="ARBA" id="ARBA00022741"/>
    </source>
</evidence>
<dbReference type="InterPro" id="IPR001245">
    <property type="entry name" value="Ser-Thr/Tyr_kinase_cat_dom"/>
</dbReference>
<evidence type="ECO:0000256" key="16">
    <source>
        <dbReference type="ARBA" id="ARBA00048679"/>
    </source>
</evidence>
<feature type="compositionally biased region" description="Polar residues" evidence="18">
    <location>
        <begin position="862"/>
        <end position="877"/>
    </location>
</feature>
<feature type="transmembrane region" description="Helical" evidence="19">
    <location>
        <begin position="441"/>
        <end position="466"/>
    </location>
</feature>
<keyword evidence="3" id="KW-1003">Cell membrane</keyword>
<evidence type="ECO:0000256" key="1">
    <source>
        <dbReference type="ARBA" id="ARBA00004251"/>
    </source>
</evidence>
<dbReference type="SMART" id="SM00220">
    <property type="entry name" value="S_TKc"/>
    <property type="match status" value="1"/>
</dbReference>
<sequence>MALPRSSASPVRLVPLLFLCFCSPVSSATTFNARDEYRIACGVSSNLTDSQGRLWTGDASNAASGNPYLNLNLGKDINASSSSQNINLPDSVPFSSARIFTSPATYSFPVSPGRHWIRLYFYPLDFSTYSISDAILTVETDTYTLMQNVSLSYVMSALNLGFIFKEFSVNVTENFLTLNFIPGSSPNAYAMVNGIEILSMPEDMYVNTLNAVNLDAEIPFPVPGTVLETMFRLNVGGQAIVESNDALGRLWATDEAHIFGAQQGVATSVPHAISYGTLDNFTAPEGVYTSARFMTNYNDVNMQFNLTWNFSVDPNFTYYTRFHFCEIQYTKSNMRVFDIFINSQLATPSSYDVVGAAGGPFVASVLDFAMPFQPTDAPFITVELHPNIISRPSYYNAILNGLEIFKMNDSAGNLQGPRPPPLAVPPLNISSPSIGTSSKKFVAIIGGAAGSVAALAALCIILLCFCRKSKKGGGGRSPSWLPLPSHGGNSHSIVSKLSTTSRKSGTGSYVSSVPSNNCRYFTFSEILEMTNNFDEGRVVGVGGFGKVYKGVLEDGTSVAVKRGNPTSEQGVTEFQTEIELLSKLRHRHLVSLIGFCEDHSEMILVYDYMSNGPLRGHLYGAGLPSLSWKQRLEICIGAARGLHYLHTGAAHGIIHRDVKTTNILLDGDFVAKVSDFGLSKTGPSLDHTHVSTAVKGSFGYLDPEYFRRQQLTEKSDVYSFGVVLLEVLCARPAINPTLPREQVNMAEWAVHWQKKGMLDQIIDPVLVGKIGKESLKKFGETAEKCLAESGLDRPAMGDILWNLEYALQLHETSAEKELDMSNPRVKEIDLKVVPEVELSEMDAKKMDISHNSAMFSEDSDETTASAVFSQLVNPQGR</sequence>
<dbReference type="GO" id="GO:0005886">
    <property type="term" value="C:plasma membrane"/>
    <property type="evidence" value="ECO:0007669"/>
    <property type="project" value="UniProtKB-SubCell"/>
</dbReference>
<evidence type="ECO:0000256" key="20">
    <source>
        <dbReference type="SAM" id="SignalP"/>
    </source>
</evidence>
<evidence type="ECO:0000256" key="13">
    <source>
        <dbReference type="ARBA" id="ARBA00023180"/>
    </source>
</evidence>
<dbReference type="SUPFAM" id="SSF56112">
    <property type="entry name" value="Protein kinase-like (PK-like)"/>
    <property type="match status" value="1"/>
</dbReference>
<dbReference type="PROSITE" id="PS00108">
    <property type="entry name" value="PROTEIN_KINASE_ST"/>
    <property type="match status" value="1"/>
</dbReference>
<keyword evidence="10 17" id="KW-0067">ATP-binding</keyword>
<feature type="chain" id="PRO_5038649969" description="non-specific serine/threonine protein kinase" evidence="20">
    <location>
        <begin position="28"/>
        <end position="877"/>
    </location>
</feature>
<dbReference type="AlphaFoldDB" id="A0A9D4UHZ6"/>
<dbReference type="OrthoDB" id="1903759at2759"/>
<evidence type="ECO:0000256" key="14">
    <source>
        <dbReference type="ARBA" id="ARBA00023279"/>
    </source>
</evidence>
<dbReference type="FunFam" id="1.10.510.10:FF:000058">
    <property type="entry name" value="Receptor-like protein kinase FERONIA"/>
    <property type="match status" value="1"/>
</dbReference>
<keyword evidence="8 17" id="KW-0547">Nucleotide-binding</keyword>
<evidence type="ECO:0000256" key="12">
    <source>
        <dbReference type="ARBA" id="ARBA00023136"/>
    </source>
</evidence>
<dbReference type="Gene3D" id="1.10.510.10">
    <property type="entry name" value="Transferase(Phosphotransferase) domain 1"/>
    <property type="match status" value="1"/>
</dbReference>
<evidence type="ECO:0000256" key="17">
    <source>
        <dbReference type="PROSITE-ProRule" id="PRU10141"/>
    </source>
</evidence>
<evidence type="ECO:0000313" key="23">
    <source>
        <dbReference type="Proteomes" id="UP000886520"/>
    </source>
</evidence>
<evidence type="ECO:0000256" key="19">
    <source>
        <dbReference type="SAM" id="Phobius"/>
    </source>
</evidence>
<evidence type="ECO:0000256" key="6">
    <source>
        <dbReference type="ARBA" id="ARBA00022692"/>
    </source>
</evidence>
<dbReference type="EC" id="2.7.11.1" evidence="2"/>
<evidence type="ECO:0000256" key="2">
    <source>
        <dbReference type="ARBA" id="ARBA00012513"/>
    </source>
</evidence>
<feature type="domain" description="Protein kinase" evidence="21">
    <location>
        <begin position="533"/>
        <end position="806"/>
    </location>
</feature>
<dbReference type="InterPro" id="IPR011009">
    <property type="entry name" value="Kinase-like_dom_sf"/>
</dbReference>
<accession>A0A9D4UHZ6</accession>
<dbReference type="Gene3D" id="3.30.200.20">
    <property type="entry name" value="Phosphorylase Kinase, domain 1"/>
    <property type="match status" value="1"/>
</dbReference>
<dbReference type="GO" id="GO:0007338">
    <property type="term" value="P:single fertilization"/>
    <property type="evidence" value="ECO:0007669"/>
    <property type="project" value="UniProtKB-KW"/>
</dbReference>
<gene>
    <name evidence="22" type="ORF">GOP47_0018327</name>
</gene>
<dbReference type="Gene3D" id="2.60.120.430">
    <property type="entry name" value="Galactose-binding lectin"/>
    <property type="match status" value="2"/>
</dbReference>
<comment type="catalytic activity">
    <reaction evidence="16">
        <text>L-seryl-[protein] + ATP = O-phospho-L-seryl-[protein] + ADP + H(+)</text>
        <dbReference type="Rhea" id="RHEA:17989"/>
        <dbReference type="Rhea" id="RHEA-COMP:9863"/>
        <dbReference type="Rhea" id="RHEA-COMP:11604"/>
        <dbReference type="ChEBI" id="CHEBI:15378"/>
        <dbReference type="ChEBI" id="CHEBI:29999"/>
        <dbReference type="ChEBI" id="CHEBI:30616"/>
        <dbReference type="ChEBI" id="CHEBI:83421"/>
        <dbReference type="ChEBI" id="CHEBI:456216"/>
        <dbReference type="EC" id="2.7.11.1"/>
    </reaction>
</comment>
<keyword evidence="11 19" id="KW-1133">Transmembrane helix</keyword>
<evidence type="ECO:0000256" key="11">
    <source>
        <dbReference type="ARBA" id="ARBA00022989"/>
    </source>
</evidence>
<keyword evidence="12 19" id="KW-0472">Membrane</keyword>
<keyword evidence="7 20" id="KW-0732">Signal</keyword>
<organism evidence="22 23">
    <name type="scientific">Adiantum capillus-veneris</name>
    <name type="common">Maidenhair fern</name>
    <dbReference type="NCBI Taxonomy" id="13818"/>
    <lineage>
        <taxon>Eukaryota</taxon>
        <taxon>Viridiplantae</taxon>
        <taxon>Streptophyta</taxon>
        <taxon>Embryophyta</taxon>
        <taxon>Tracheophyta</taxon>
        <taxon>Polypodiopsida</taxon>
        <taxon>Polypodiidae</taxon>
        <taxon>Polypodiales</taxon>
        <taxon>Pteridineae</taxon>
        <taxon>Pteridaceae</taxon>
        <taxon>Vittarioideae</taxon>
        <taxon>Adiantum</taxon>
    </lineage>
</organism>
<dbReference type="PROSITE" id="PS50011">
    <property type="entry name" value="PROTEIN_KINASE_DOM"/>
    <property type="match status" value="1"/>
</dbReference>
<dbReference type="GO" id="GO:0005524">
    <property type="term" value="F:ATP binding"/>
    <property type="evidence" value="ECO:0007669"/>
    <property type="project" value="UniProtKB-UniRule"/>
</dbReference>
<keyword evidence="6 19" id="KW-0812">Transmembrane</keyword>
<name>A0A9D4UHZ6_ADICA</name>
<evidence type="ECO:0000313" key="22">
    <source>
        <dbReference type="EMBL" id="KAI5067799.1"/>
    </source>
</evidence>
<dbReference type="Proteomes" id="UP000886520">
    <property type="component" value="Chromosome 17"/>
</dbReference>
<dbReference type="Pfam" id="PF07714">
    <property type="entry name" value="PK_Tyr_Ser-Thr"/>
    <property type="match status" value="1"/>
</dbReference>
<dbReference type="FunFam" id="3.30.200.20:FF:000039">
    <property type="entry name" value="receptor-like protein kinase FERONIA"/>
    <property type="match status" value="1"/>
</dbReference>
<proteinExistence type="predicted"/>
<comment type="catalytic activity">
    <reaction evidence="15">
        <text>L-threonyl-[protein] + ATP = O-phospho-L-threonyl-[protein] + ADP + H(+)</text>
        <dbReference type="Rhea" id="RHEA:46608"/>
        <dbReference type="Rhea" id="RHEA-COMP:11060"/>
        <dbReference type="Rhea" id="RHEA-COMP:11605"/>
        <dbReference type="ChEBI" id="CHEBI:15378"/>
        <dbReference type="ChEBI" id="CHEBI:30013"/>
        <dbReference type="ChEBI" id="CHEBI:30616"/>
        <dbReference type="ChEBI" id="CHEBI:61977"/>
        <dbReference type="ChEBI" id="CHEBI:456216"/>
        <dbReference type="EC" id="2.7.11.1"/>
    </reaction>
</comment>
<feature type="region of interest" description="Disordered" evidence="18">
    <location>
        <begin position="476"/>
        <end position="511"/>
    </location>
</feature>